<feature type="region of interest" description="Disordered" evidence="8">
    <location>
        <begin position="707"/>
        <end position="731"/>
    </location>
</feature>
<keyword evidence="7" id="KW-0175">Coiled coil</keyword>
<feature type="compositionally biased region" description="Basic and acidic residues" evidence="8">
    <location>
        <begin position="564"/>
        <end position="576"/>
    </location>
</feature>
<dbReference type="InterPro" id="IPR036875">
    <property type="entry name" value="Znf_CCHC_sf"/>
</dbReference>
<keyword evidence="3" id="KW-0808">Transferase</keyword>
<dbReference type="GO" id="GO:0043186">
    <property type="term" value="C:P granule"/>
    <property type="evidence" value="ECO:0007669"/>
    <property type="project" value="EnsemblMetazoa"/>
</dbReference>
<dbReference type="SUPFAM" id="SSF81631">
    <property type="entry name" value="PAP/OAS1 substrate-binding domain"/>
    <property type="match status" value="2"/>
</dbReference>
<dbReference type="Proteomes" id="UP000008068">
    <property type="component" value="Unassembled WGS sequence"/>
</dbReference>
<dbReference type="PANTHER" id="PTHR12271">
    <property type="entry name" value="POLY A POLYMERASE CID PAP -RELATED"/>
    <property type="match status" value="1"/>
</dbReference>
<dbReference type="Gene3D" id="3.30.460.10">
    <property type="entry name" value="Beta Polymerase, domain 2"/>
    <property type="match status" value="1"/>
</dbReference>
<dbReference type="InterPro" id="IPR001878">
    <property type="entry name" value="Znf_CCHC"/>
</dbReference>
<accession>G0N3K2</accession>
<dbReference type="GO" id="GO:0048471">
    <property type="term" value="C:perinuclear region of cytoplasm"/>
    <property type="evidence" value="ECO:0007669"/>
    <property type="project" value="EnsemblMetazoa"/>
</dbReference>
<dbReference type="PROSITE" id="PS51379">
    <property type="entry name" value="4FE4S_FER_2"/>
    <property type="match status" value="1"/>
</dbReference>
<dbReference type="PANTHER" id="PTHR12271:SF66">
    <property type="entry name" value="TERMINAL URIDYLYLTRANSFERASE TAILOR"/>
    <property type="match status" value="1"/>
</dbReference>
<reference evidence="12" key="1">
    <citation type="submission" date="2011-07" db="EMBL/GenBank/DDBJ databases">
        <authorList>
            <consortium name="Caenorhabditis brenneri Sequencing and Analysis Consortium"/>
            <person name="Wilson R.K."/>
        </authorList>
    </citation>
    <scope>NUCLEOTIDE SEQUENCE [LARGE SCALE GENOMIC DNA]</scope>
    <source>
        <strain evidence="12">PB2801</strain>
    </source>
</reference>
<feature type="region of interest" description="Disordered" evidence="8">
    <location>
        <begin position="873"/>
        <end position="983"/>
    </location>
</feature>
<dbReference type="PROSITE" id="PS00028">
    <property type="entry name" value="ZINC_FINGER_C2H2_1"/>
    <property type="match status" value="1"/>
</dbReference>
<evidence type="ECO:0000259" key="9">
    <source>
        <dbReference type="PROSITE" id="PS50158"/>
    </source>
</evidence>
<dbReference type="GO" id="GO:0000794">
    <property type="term" value="C:condensed nuclear chromosome"/>
    <property type="evidence" value="ECO:0007669"/>
    <property type="project" value="EnsemblMetazoa"/>
</dbReference>
<feature type="coiled-coil region" evidence="7">
    <location>
        <begin position="734"/>
        <end position="768"/>
    </location>
</feature>
<keyword evidence="6" id="KW-0862">Zinc</keyword>
<protein>
    <submittedName>
        <fullName evidence="11">CBN-CID-1 protein</fullName>
    </submittedName>
</protein>
<dbReference type="Gene3D" id="1.10.1410.10">
    <property type="match status" value="2"/>
</dbReference>
<comment type="cofactor">
    <cofactor evidence="2">
        <name>Mg(2+)</name>
        <dbReference type="ChEBI" id="CHEBI:18420"/>
    </cofactor>
</comment>
<dbReference type="HOGENOM" id="CLU_004940_0_0_1"/>
<keyword evidence="6" id="KW-0863">Zinc-finger</keyword>
<keyword evidence="5" id="KW-0460">Magnesium</keyword>
<evidence type="ECO:0000313" key="12">
    <source>
        <dbReference type="Proteomes" id="UP000008068"/>
    </source>
</evidence>
<dbReference type="PROSITE" id="PS50158">
    <property type="entry name" value="ZF_CCHC"/>
    <property type="match status" value="1"/>
</dbReference>
<evidence type="ECO:0000256" key="8">
    <source>
        <dbReference type="SAM" id="MobiDB-lite"/>
    </source>
</evidence>
<dbReference type="SUPFAM" id="SSF81301">
    <property type="entry name" value="Nucleotidyltransferase"/>
    <property type="match status" value="1"/>
</dbReference>
<evidence type="ECO:0000256" key="3">
    <source>
        <dbReference type="ARBA" id="ARBA00022679"/>
    </source>
</evidence>
<gene>
    <name evidence="11" type="primary">Cbn-cid-1</name>
    <name evidence="11" type="ORF">CAEBREN_02957</name>
</gene>
<dbReference type="GO" id="GO:0008270">
    <property type="term" value="F:zinc ion binding"/>
    <property type="evidence" value="ECO:0007669"/>
    <property type="project" value="UniProtKB-KW"/>
</dbReference>
<dbReference type="InterPro" id="IPR013087">
    <property type="entry name" value="Znf_C2H2_type"/>
</dbReference>
<dbReference type="InterPro" id="IPR017896">
    <property type="entry name" value="4Fe4S_Fe-S-bd"/>
</dbReference>
<dbReference type="InParanoid" id="G0N3K2"/>
<evidence type="ECO:0000256" key="4">
    <source>
        <dbReference type="ARBA" id="ARBA00022723"/>
    </source>
</evidence>
<evidence type="ECO:0000259" key="10">
    <source>
        <dbReference type="PROSITE" id="PS51379"/>
    </source>
</evidence>
<evidence type="ECO:0000256" key="7">
    <source>
        <dbReference type="SAM" id="Coils"/>
    </source>
</evidence>
<dbReference type="SUPFAM" id="SSF57756">
    <property type="entry name" value="Retrovirus zinc finger-like domains"/>
    <property type="match status" value="1"/>
</dbReference>
<dbReference type="STRING" id="135651.G0N3K2"/>
<dbReference type="GO" id="GO:1990817">
    <property type="term" value="F:poly(A) RNA polymerase activity"/>
    <property type="evidence" value="ECO:0007669"/>
    <property type="project" value="UniProtKB-ARBA"/>
</dbReference>
<feature type="compositionally biased region" description="Low complexity" evidence="8">
    <location>
        <begin position="1446"/>
        <end position="1457"/>
    </location>
</feature>
<feature type="region of interest" description="Disordered" evidence="8">
    <location>
        <begin position="1439"/>
        <end position="1474"/>
    </location>
</feature>
<dbReference type="CDD" id="cd05402">
    <property type="entry name" value="NT_PAP_TUTase"/>
    <property type="match status" value="1"/>
</dbReference>
<keyword evidence="12" id="KW-1185">Reference proteome</keyword>
<feature type="region of interest" description="Disordered" evidence="8">
    <location>
        <begin position="1"/>
        <end position="114"/>
    </location>
</feature>
<dbReference type="InterPro" id="IPR054708">
    <property type="entry name" value="MTPAP-like_central"/>
</dbReference>
<dbReference type="InterPro" id="IPR002058">
    <property type="entry name" value="PAP_assoc"/>
</dbReference>
<dbReference type="OMA" id="EIKCIME"/>
<comment type="cofactor">
    <cofactor evidence="1">
        <name>Mn(2+)</name>
        <dbReference type="ChEBI" id="CHEBI:29035"/>
    </cofactor>
</comment>
<dbReference type="EMBL" id="GL379834">
    <property type="protein sequence ID" value="EGT51615.1"/>
    <property type="molecule type" value="Genomic_DNA"/>
</dbReference>
<evidence type="ECO:0000256" key="1">
    <source>
        <dbReference type="ARBA" id="ARBA00001936"/>
    </source>
</evidence>
<dbReference type="Pfam" id="PF03828">
    <property type="entry name" value="PAP_assoc"/>
    <property type="match status" value="1"/>
</dbReference>
<feature type="domain" description="4Fe-4S ferredoxin-type" evidence="10">
    <location>
        <begin position="1029"/>
        <end position="1060"/>
    </location>
</feature>
<feature type="compositionally biased region" description="Low complexity" evidence="8">
    <location>
        <begin position="55"/>
        <end position="68"/>
    </location>
</feature>
<evidence type="ECO:0000313" key="11">
    <source>
        <dbReference type="EMBL" id="EGT51615.1"/>
    </source>
</evidence>
<dbReference type="OrthoDB" id="407432at2759"/>
<dbReference type="eggNOG" id="KOG2277">
    <property type="taxonomic scope" value="Eukaryota"/>
</dbReference>
<sequence>MPDTSTSSNGSGGTNKGAKQHQEKQDSRRRRGRGNNNKKENAQRSNGGTPKNQRSKSPQSSTASSSTVTEDRSKAATSSTTTKNTSSSSFPKVNLLKRGSDTSLLPPRSTPDQSFQVNCIMPSLMDVEVKPTTTMKSQNYKEVFTPEKKSTINLRQSEANIKQRQEYYFSNNPGTAVSADKFQEAFQYGMNTFPLEKNVNIQLDRKYILLITPTTSRCNGLFIKVKSQHGDDQLSTGALLRSDANDEAVRAACKETIDRYVEAKCHNERFPFSKLSEPYLTACYIRRLEQRQDAFPEAIYYCEKCDYHINTVGHAKAHLESSTHFDDIKRQEQRETLLKKIPKPSQAQLAAINKVLNEALEDYQKIRRKGQEHADNIITYLNTSVFPGLGCENVKLQPFGSVTYDVVLPDSDFNIAYTMDLPEGTPIFSLLEKVRRKIADDGHPADHSMEMGTPSTILFTYQDIRVRLCWMSCFNNRSQLCLSDLMKTYVGLRKEVVEFLQIIRLWASCAEVDSKNRPRIGLPRYGFDIMAIHFLQEKKYLPILHEMFDEDSAESSDLNSDDLSLNRDDCSERSKIPPEEAGQRRIRLGLKYEKDLEKIKKKFDLEKKWNNAKLFIEFLRYYVQQHRDGVIQMTQSPPMSRDINRWNKKVLHVVDPFRGDNVLSIPKVSTWQPYYFNCLLTTFLSFAIPRTKNGPVVEIGLIHNKSNNSKKKMRDTPKRDPTITTTSSTPKPISKITEEEFQKAADELAAEEEEARFMENLKQRLVIDGIKYTARKPEDCNIDDHSQGIYSNRSLRRFRRVLDCQLNERIAIPLEEHDLLTKKGKGWMKKWKKRRDSVEEVTEKLDETLKISDSHPIIHARVMCVMASQVLPTDSTSSDTTIKAEPSPASSVKDCGSEATESLSEVVPKTTPDVPITPEQGETQGAPVESDSENPEDQNPKDPGNPETEELEIEADHRTDSEAPPTPAPKTPKTTFAKPLLPQGSVEKQTCSEEFFIKENLAANEIQQKSRKISPSEYHYEFNNDAFCGGYEMEMKCTHCDGSHCVENCPMMEIPPIKKYEARTAEELKDIDNIIDKYYEENILTQHRLDLMESRKKELEEYLKKNYQKDIHLTIFGSVMTGLSVNCSDIDICLRFGDGDVPPKDRTPKEVILKVEEVLRKCGMVKRVQAIVTAKVPIVKFQLRLKTGEMVDADISYYNILAIYNTALLREYTLWTPDSRFAKLALFIKKWAKSCDIGDASRGSLSSYAHIILLISYLQNCDPPVLPRLQEDFRSDNDEKRLVDNWNTSYAQVEDELVQNWPKNKETCAQLLIGYFDYYSRYDFRNFVVQCRREMILSKMEKDWPRPICVEDPFDLNHNLSSGVTKKMFVFIMKVFISSRAAFMSEKPAAARDINFTTSYQHQLLRKCNQGSAPSDRQCHNCHRIGHFVESCPQRAQLKDSRRRYGSSNSTTSSYRSDAGGNNKKGPQDEGSLDVLKFHKRTYYNRSYK</sequence>
<evidence type="ECO:0000256" key="2">
    <source>
        <dbReference type="ARBA" id="ARBA00001946"/>
    </source>
</evidence>
<dbReference type="GO" id="GO:0019899">
    <property type="term" value="F:enzyme binding"/>
    <property type="evidence" value="ECO:0007669"/>
    <property type="project" value="UniProtKB-ARBA"/>
</dbReference>
<dbReference type="GO" id="GO:0050265">
    <property type="term" value="F:RNA uridylyltransferase activity"/>
    <property type="evidence" value="ECO:0007669"/>
    <property type="project" value="EnsemblMetazoa"/>
</dbReference>
<organism evidence="12">
    <name type="scientific">Caenorhabditis brenneri</name>
    <name type="common">Nematode worm</name>
    <dbReference type="NCBI Taxonomy" id="135651"/>
    <lineage>
        <taxon>Eukaryota</taxon>
        <taxon>Metazoa</taxon>
        <taxon>Ecdysozoa</taxon>
        <taxon>Nematoda</taxon>
        <taxon>Chromadorea</taxon>
        <taxon>Rhabditida</taxon>
        <taxon>Rhabditina</taxon>
        <taxon>Rhabditomorpha</taxon>
        <taxon>Rhabditoidea</taxon>
        <taxon>Rhabditidae</taxon>
        <taxon>Peloderinae</taxon>
        <taxon>Caenorhabditis</taxon>
    </lineage>
</organism>
<feature type="region of interest" description="Disordered" evidence="8">
    <location>
        <begin position="553"/>
        <end position="576"/>
    </location>
</feature>
<dbReference type="GO" id="GO:0003676">
    <property type="term" value="F:nucleic acid binding"/>
    <property type="evidence" value="ECO:0007669"/>
    <property type="project" value="InterPro"/>
</dbReference>
<evidence type="ECO:0000256" key="6">
    <source>
        <dbReference type="PROSITE-ProRule" id="PRU00047"/>
    </source>
</evidence>
<feature type="compositionally biased region" description="Low complexity" evidence="8">
    <location>
        <begin position="75"/>
        <end position="89"/>
    </location>
</feature>
<dbReference type="FunCoup" id="G0N3K2">
    <property type="interactions" value="1993"/>
</dbReference>
<feature type="domain" description="CCHC-type" evidence="9">
    <location>
        <begin position="1419"/>
        <end position="1434"/>
    </location>
</feature>
<keyword evidence="4" id="KW-0479">Metal-binding</keyword>
<proteinExistence type="predicted"/>
<feature type="compositionally biased region" description="Low complexity" evidence="8">
    <location>
        <begin position="971"/>
        <end position="982"/>
    </location>
</feature>
<evidence type="ECO:0000256" key="5">
    <source>
        <dbReference type="ARBA" id="ARBA00022842"/>
    </source>
</evidence>
<dbReference type="Pfam" id="PF22600">
    <property type="entry name" value="MTPAP-like_central"/>
    <property type="match status" value="1"/>
</dbReference>
<feature type="compositionally biased region" description="Low complexity" evidence="8">
    <location>
        <begin position="722"/>
        <end position="731"/>
    </location>
</feature>
<dbReference type="GO" id="GO:0031123">
    <property type="term" value="P:RNA 3'-end processing"/>
    <property type="evidence" value="ECO:0007669"/>
    <property type="project" value="TreeGrafter"/>
</dbReference>
<feature type="compositionally biased region" description="Polar residues" evidence="8">
    <location>
        <begin position="43"/>
        <end position="52"/>
    </location>
</feature>
<name>G0N3K2_CAEBE</name>
<dbReference type="InterPro" id="IPR043519">
    <property type="entry name" value="NT_sf"/>
</dbReference>